<dbReference type="InterPro" id="IPR050177">
    <property type="entry name" value="Lipid_A_modif_metabolic_enz"/>
</dbReference>
<accession>A0A4P9VIX0</accession>
<dbReference type="InterPro" id="IPR036291">
    <property type="entry name" value="NAD(P)-bd_dom_sf"/>
</dbReference>
<feature type="domain" description="NAD-dependent epimerase/dehydratase" evidence="1">
    <location>
        <begin position="3"/>
        <end position="220"/>
    </location>
</feature>
<reference evidence="2 3" key="1">
    <citation type="submission" date="2017-04" db="EMBL/GenBank/DDBJ databases">
        <title>Draft genome sequence of Zooshikella ganghwensis VG4 isolated from Red Sea sediments.</title>
        <authorList>
            <person name="Rehman Z."/>
            <person name="Alam I."/>
            <person name="Kamau A."/>
            <person name="Bajic V."/>
            <person name="Leiknes T."/>
        </authorList>
    </citation>
    <scope>NUCLEOTIDE SEQUENCE [LARGE SCALE GENOMIC DNA]</scope>
    <source>
        <strain evidence="2 3">VG4</strain>
    </source>
</reference>
<dbReference type="InterPro" id="IPR001509">
    <property type="entry name" value="Epimerase_deHydtase"/>
</dbReference>
<dbReference type="EMBL" id="NDXW01000001">
    <property type="protein sequence ID" value="RDH43185.1"/>
    <property type="molecule type" value="Genomic_DNA"/>
</dbReference>
<protein>
    <submittedName>
        <fullName evidence="2">NAD-dependent epimerase/dehydratase family protein</fullName>
    </submittedName>
</protein>
<dbReference type="Pfam" id="PF01370">
    <property type="entry name" value="Epimerase"/>
    <property type="match status" value="1"/>
</dbReference>
<dbReference type="AlphaFoldDB" id="A0A4P9VIX0"/>
<evidence type="ECO:0000313" key="3">
    <source>
        <dbReference type="Proteomes" id="UP000257039"/>
    </source>
</evidence>
<dbReference type="Proteomes" id="UP000257039">
    <property type="component" value="Unassembled WGS sequence"/>
</dbReference>
<keyword evidence="3" id="KW-1185">Reference proteome</keyword>
<gene>
    <name evidence="2" type="ORF">B9G39_06865</name>
</gene>
<dbReference type="RefSeq" id="WP_094786552.1">
    <property type="nucleotide sequence ID" value="NZ_NDXW01000001.1"/>
</dbReference>
<dbReference type="PANTHER" id="PTHR43245">
    <property type="entry name" value="BIFUNCTIONAL POLYMYXIN RESISTANCE PROTEIN ARNA"/>
    <property type="match status" value="1"/>
</dbReference>
<comment type="caution">
    <text evidence="2">The sequence shown here is derived from an EMBL/GenBank/DDBJ whole genome shotgun (WGS) entry which is preliminary data.</text>
</comment>
<name>A0A4P9VIX0_9GAMM</name>
<evidence type="ECO:0000259" key="1">
    <source>
        <dbReference type="Pfam" id="PF01370"/>
    </source>
</evidence>
<dbReference type="SUPFAM" id="SSF51735">
    <property type="entry name" value="NAD(P)-binding Rossmann-fold domains"/>
    <property type="match status" value="1"/>
</dbReference>
<dbReference type="PANTHER" id="PTHR43245:SF58">
    <property type="entry name" value="BLL5923 PROTEIN"/>
    <property type="match status" value="1"/>
</dbReference>
<evidence type="ECO:0000313" key="2">
    <source>
        <dbReference type="EMBL" id="RDH43185.1"/>
    </source>
</evidence>
<dbReference type="Gene3D" id="3.40.50.720">
    <property type="entry name" value="NAD(P)-binding Rossmann-like Domain"/>
    <property type="match status" value="1"/>
</dbReference>
<proteinExistence type="predicted"/>
<sequence length="317" mass="35076">MNILVTGASGFVGQALCKYITQKDEICLIVGTSRSKNELHHCHKSIILSLDTIKLTSQAALVKHFKNIDVVIHLAGRAHVMKDTESDIEEAYYKANVEYTCKLAEVAVQSGVKRFVFLSSIKVNGELTNYPFTFGDIPSPKDSYGRSKLAAEKKLLEIAKNTSLEVSIIRPSLIYGEGVKGNLLSLQKLLKKRLPLPFGSVKNRRSLCSLTSLCNLIWLCSIRQEAANQVFLAADARPISTIELVDALAHGLGMKANLIKLPHFILKFLGFCLGKKGQMERILGNLEVDTSYTTETLNWVPEQDTRTALTKLALLTK</sequence>
<organism evidence="2 3">
    <name type="scientific">Zooshikella ganghwensis</name>
    <dbReference type="NCBI Taxonomy" id="202772"/>
    <lineage>
        <taxon>Bacteria</taxon>
        <taxon>Pseudomonadati</taxon>
        <taxon>Pseudomonadota</taxon>
        <taxon>Gammaproteobacteria</taxon>
        <taxon>Oceanospirillales</taxon>
        <taxon>Zooshikellaceae</taxon>
        <taxon>Zooshikella</taxon>
    </lineage>
</organism>